<organism evidence="1 2">
    <name type="scientific">Stylosanthes scabra</name>
    <dbReference type="NCBI Taxonomy" id="79078"/>
    <lineage>
        <taxon>Eukaryota</taxon>
        <taxon>Viridiplantae</taxon>
        <taxon>Streptophyta</taxon>
        <taxon>Embryophyta</taxon>
        <taxon>Tracheophyta</taxon>
        <taxon>Spermatophyta</taxon>
        <taxon>Magnoliopsida</taxon>
        <taxon>eudicotyledons</taxon>
        <taxon>Gunneridae</taxon>
        <taxon>Pentapetalae</taxon>
        <taxon>rosids</taxon>
        <taxon>fabids</taxon>
        <taxon>Fabales</taxon>
        <taxon>Fabaceae</taxon>
        <taxon>Papilionoideae</taxon>
        <taxon>50 kb inversion clade</taxon>
        <taxon>dalbergioids sensu lato</taxon>
        <taxon>Dalbergieae</taxon>
        <taxon>Pterocarpus clade</taxon>
        <taxon>Stylosanthes</taxon>
    </lineage>
</organism>
<reference evidence="1 2" key="1">
    <citation type="journal article" date="2023" name="Plants (Basel)">
        <title>Bridging the Gap: Combining Genomics and Transcriptomics Approaches to Understand Stylosanthes scabra, an Orphan Legume from the Brazilian Caatinga.</title>
        <authorList>
            <person name="Ferreira-Neto J.R.C."/>
            <person name="da Silva M.D."/>
            <person name="Binneck E."/>
            <person name="de Melo N.F."/>
            <person name="da Silva R.H."/>
            <person name="de Melo A.L.T.M."/>
            <person name="Pandolfi V."/>
            <person name="Bustamante F.O."/>
            <person name="Brasileiro-Vidal A.C."/>
            <person name="Benko-Iseppon A.M."/>
        </authorList>
    </citation>
    <scope>NUCLEOTIDE SEQUENCE [LARGE SCALE GENOMIC DNA]</scope>
    <source>
        <tissue evidence="1">Leaves</tissue>
    </source>
</reference>
<protein>
    <submittedName>
        <fullName evidence="1">Uncharacterized protein</fullName>
    </submittedName>
</protein>
<accession>A0ABU6YP82</accession>
<name>A0ABU6YP82_9FABA</name>
<comment type="caution">
    <text evidence="1">The sequence shown here is derived from an EMBL/GenBank/DDBJ whole genome shotgun (WGS) entry which is preliminary data.</text>
</comment>
<dbReference type="EMBL" id="JASCZI010242599">
    <property type="protein sequence ID" value="MED6211567.1"/>
    <property type="molecule type" value="Genomic_DNA"/>
</dbReference>
<keyword evidence="2" id="KW-1185">Reference proteome</keyword>
<proteinExistence type="predicted"/>
<evidence type="ECO:0000313" key="2">
    <source>
        <dbReference type="Proteomes" id="UP001341840"/>
    </source>
</evidence>
<gene>
    <name evidence="1" type="ORF">PIB30_074949</name>
</gene>
<evidence type="ECO:0000313" key="1">
    <source>
        <dbReference type="EMBL" id="MED6211567.1"/>
    </source>
</evidence>
<sequence length="171" mass="20267">MDGETEQRSTKEQNDRKYKVLTPYPYFGFSKEHKTSIRILVDDWRRMSTMLGQGPRSCILFAEFTYVDYRDLTVVICDGLTTSTSHDVLEVGSLHLRIDVIEELIREVHQEEAMYKLQLKQARYNDLNDTNHNFVMQKIVEEVQDFPYVVQNFENDMQNFSSMMQNFDEVE</sequence>
<dbReference type="Proteomes" id="UP001341840">
    <property type="component" value="Unassembled WGS sequence"/>
</dbReference>